<keyword evidence="4" id="KW-0808">Transferase</keyword>
<keyword evidence="2" id="KW-1003">Cell membrane</keyword>
<dbReference type="PANTHER" id="PTHR33908:SF3">
    <property type="entry name" value="UNDECAPRENYL PHOSPHATE-ALPHA-4-AMINO-4-DEOXY-L-ARABINOSE ARABINOSYL TRANSFERASE"/>
    <property type="match status" value="1"/>
</dbReference>
<evidence type="ECO:0000256" key="2">
    <source>
        <dbReference type="ARBA" id="ARBA00022475"/>
    </source>
</evidence>
<dbReference type="RefSeq" id="WP_345648423.1">
    <property type="nucleotide sequence ID" value="NZ_BAABEP010000025.1"/>
</dbReference>
<feature type="transmembrane region" description="Helical" evidence="9">
    <location>
        <begin position="299"/>
        <end position="319"/>
    </location>
</feature>
<keyword evidence="7 9" id="KW-0472">Membrane</keyword>
<dbReference type="InterPro" id="IPR050297">
    <property type="entry name" value="LipidA_mod_glycosyltrf_83"/>
</dbReference>
<keyword evidence="12" id="KW-1185">Reference proteome</keyword>
<dbReference type="Pfam" id="PF13231">
    <property type="entry name" value="PMT_2"/>
    <property type="match status" value="1"/>
</dbReference>
<evidence type="ECO:0000256" key="6">
    <source>
        <dbReference type="ARBA" id="ARBA00022989"/>
    </source>
</evidence>
<feature type="compositionally biased region" description="Low complexity" evidence="8">
    <location>
        <begin position="15"/>
        <end position="24"/>
    </location>
</feature>
<feature type="transmembrane region" description="Helical" evidence="9">
    <location>
        <begin position="130"/>
        <end position="151"/>
    </location>
</feature>
<feature type="transmembrane region" description="Helical" evidence="9">
    <location>
        <begin position="105"/>
        <end position="124"/>
    </location>
</feature>
<feature type="region of interest" description="Disordered" evidence="8">
    <location>
        <begin position="1"/>
        <end position="30"/>
    </location>
</feature>
<evidence type="ECO:0000256" key="3">
    <source>
        <dbReference type="ARBA" id="ARBA00022676"/>
    </source>
</evidence>
<feature type="transmembrane region" description="Helical" evidence="9">
    <location>
        <begin position="31"/>
        <end position="51"/>
    </location>
</feature>
<dbReference type="Proteomes" id="UP001499884">
    <property type="component" value="Unassembled WGS sequence"/>
</dbReference>
<comment type="caution">
    <text evidence="11">The sequence shown here is derived from an EMBL/GenBank/DDBJ whole genome shotgun (WGS) entry which is preliminary data.</text>
</comment>
<evidence type="ECO:0000256" key="9">
    <source>
        <dbReference type="SAM" id="Phobius"/>
    </source>
</evidence>
<protein>
    <recommendedName>
        <fullName evidence="10">Glycosyltransferase RgtA/B/C/D-like domain-containing protein</fullName>
    </recommendedName>
</protein>
<evidence type="ECO:0000256" key="1">
    <source>
        <dbReference type="ARBA" id="ARBA00004651"/>
    </source>
</evidence>
<evidence type="ECO:0000256" key="7">
    <source>
        <dbReference type="ARBA" id="ARBA00023136"/>
    </source>
</evidence>
<reference evidence="12" key="1">
    <citation type="journal article" date="2019" name="Int. J. Syst. Evol. Microbiol.">
        <title>The Global Catalogue of Microorganisms (GCM) 10K type strain sequencing project: providing services to taxonomists for standard genome sequencing and annotation.</title>
        <authorList>
            <consortium name="The Broad Institute Genomics Platform"/>
            <consortium name="The Broad Institute Genome Sequencing Center for Infectious Disease"/>
            <person name="Wu L."/>
            <person name="Ma J."/>
        </authorList>
    </citation>
    <scope>NUCLEOTIDE SEQUENCE [LARGE SCALE GENOMIC DNA]</scope>
    <source>
        <strain evidence="12">JCM 30846</strain>
    </source>
</reference>
<dbReference type="InterPro" id="IPR038731">
    <property type="entry name" value="RgtA/B/C-like"/>
</dbReference>
<feature type="domain" description="Glycosyltransferase RgtA/B/C/D-like" evidence="10">
    <location>
        <begin position="91"/>
        <end position="239"/>
    </location>
</feature>
<name>A0ABP7FID8_9ACTN</name>
<evidence type="ECO:0000256" key="8">
    <source>
        <dbReference type="SAM" id="MobiDB-lite"/>
    </source>
</evidence>
<feature type="transmembrane region" description="Helical" evidence="9">
    <location>
        <begin position="357"/>
        <end position="378"/>
    </location>
</feature>
<evidence type="ECO:0000313" key="11">
    <source>
        <dbReference type="EMBL" id="GAA3736578.1"/>
    </source>
</evidence>
<keyword evidence="6 9" id="KW-1133">Transmembrane helix</keyword>
<feature type="transmembrane region" description="Helical" evidence="9">
    <location>
        <begin position="225"/>
        <end position="246"/>
    </location>
</feature>
<dbReference type="PANTHER" id="PTHR33908">
    <property type="entry name" value="MANNOSYLTRANSFERASE YKCB-RELATED"/>
    <property type="match status" value="1"/>
</dbReference>
<accession>A0ABP7FID8</accession>
<dbReference type="EMBL" id="BAABEP010000025">
    <property type="protein sequence ID" value="GAA3736578.1"/>
    <property type="molecule type" value="Genomic_DNA"/>
</dbReference>
<evidence type="ECO:0000313" key="12">
    <source>
        <dbReference type="Proteomes" id="UP001499884"/>
    </source>
</evidence>
<sequence>MPPRVLTSATLPRQRGGTARPRPAGAGGRRGAWGTALAPALLALALGLWGLTRRDSMWRDESVTYQVAHRGTGQIRDLVGHVDAVHGLYYLLMHGLFRVWDGGLVALRLPSVAATAAAAALVALTGRRVAGARAGLCAGGVFALAPLVQMYAQEGRSYASVCALVALATYLLVRALDGGGRWTWAGYAAAGAAAGWLHEFAVLALVAHGVTVLTCRTARWARRRWAVAAGAALAAVAPLAVFSTGQSDQVSWIGGPGAVQWAQIAAVMALGAGCVCCAARLPRPQGRPAGPVSPARLGLPLLVLPTALLLAAAVYRPVYLDRYVLYSYVGLALLLGQVLDLLLAYRPAPGAAAVRRLAPYGVRAVAALAVLSLLPVTLEMRTPESRKDDVAAIARAVRQVSARGGADGVLFLPARRREWRLSYPGAYRGLRDLALRGTPAGTATLEGVEAPPAAVARRVLAARRIVALTDPPGQPLDTDRAERAKRALLRDHFTVCARMRAKGAQVLLYARPGDCPEAAAPAHGAPVAPCGTRPGAAR</sequence>
<evidence type="ECO:0000259" key="10">
    <source>
        <dbReference type="Pfam" id="PF13231"/>
    </source>
</evidence>
<keyword evidence="3" id="KW-0328">Glycosyltransferase</keyword>
<evidence type="ECO:0000256" key="5">
    <source>
        <dbReference type="ARBA" id="ARBA00022692"/>
    </source>
</evidence>
<proteinExistence type="predicted"/>
<organism evidence="11 12">
    <name type="scientific">Streptomyces tremellae</name>
    <dbReference type="NCBI Taxonomy" id="1124239"/>
    <lineage>
        <taxon>Bacteria</taxon>
        <taxon>Bacillati</taxon>
        <taxon>Actinomycetota</taxon>
        <taxon>Actinomycetes</taxon>
        <taxon>Kitasatosporales</taxon>
        <taxon>Streptomycetaceae</taxon>
        <taxon>Streptomyces</taxon>
    </lineage>
</organism>
<comment type="subcellular location">
    <subcellularLocation>
        <location evidence="1">Cell membrane</location>
        <topology evidence="1">Multi-pass membrane protein</topology>
    </subcellularLocation>
</comment>
<feature type="transmembrane region" description="Helical" evidence="9">
    <location>
        <begin position="258"/>
        <end position="279"/>
    </location>
</feature>
<keyword evidence="5 9" id="KW-0812">Transmembrane</keyword>
<gene>
    <name evidence="11" type="ORF">GCM10023082_37130</name>
</gene>
<feature type="transmembrane region" description="Helical" evidence="9">
    <location>
        <begin position="158"/>
        <end position="176"/>
    </location>
</feature>
<evidence type="ECO:0000256" key="4">
    <source>
        <dbReference type="ARBA" id="ARBA00022679"/>
    </source>
</evidence>
<feature type="transmembrane region" description="Helical" evidence="9">
    <location>
        <begin position="325"/>
        <end position="345"/>
    </location>
</feature>
<feature type="transmembrane region" description="Helical" evidence="9">
    <location>
        <begin position="188"/>
        <end position="213"/>
    </location>
</feature>